<protein>
    <submittedName>
        <fullName evidence="1">Uncharacterized protein</fullName>
    </submittedName>
</protein>
<keyword evidence="2" id="KW-1185">Reference proteome</keyword>
<comment type="caution">
    <text evidence="1">The sequence shown here is derived from an EMBL/GenBank/DDBJ whole genome shotgun (WGS) entry which is preliminary data.</text>
</comment>
<dbReference type="OrthoDB" id="10665378at2759"/>
<evidence type="ECO:0000313" key="2">
    <source>
        <dbReference type="Proteomes" id="UP000774326"/>
    </source>
</evidence>
<evidence type="ECO:0000313" key="1">
    <source>
        <dbReference type="EMBL" id="KAH3674868.1"/>
    </source>
</evidence>
<gene>
    <name evidence="1" type="ORF">WICPIJ_009438</name>
</gene>
<organism evidence="1 2">
    <name type="scientific">Wickerhamomyces pijperi</name>
    <name type="common">Yeast</name>
    <name type="synonym">Pichia pijperi</name>
    <dbReference type="NCBI Taxonomy" id="599730"/>
    <lineage>
        <taxon>Eukaryota</taxon>
        <taxon>Fungi</taxon>
        <taxon>Dikarya</taxon>
        <taxon>Ascomycota</taxon>
        <taxon>Saccharomycotina</taxon>
        <taxon>Saccharomycetes</taxon>
        <taxon>Phaffomycetales</taxon>
        <taxon>Wickerhamomycetaceae</taxon>
        <taxon>Wickerhamomyces</taxon>
    </lineage>
</organism>
<accession>A0A9P8TCX7</accession>
<dbReference type="EMBL" id="JAEUBG010005445">
    <property type="protein sequence ID" value="KAH3674868.1"/>
    <property type="molecule type" value="Genomic_DNA"/>
</dbReference>
<sequence>MIVKSIHGENRCAFTGSDSIWIVPFQVLRGVVMEIRSSPKLIITIVESSPLGVELIREHQIPCLTGV</sequence>
<dbReference type="Proteomes" id="UP000774326">
    <property type="component" value="Unassembled WGS sequence"/>
</dbReference>
<dbReference type="AlphaFoldDB" id="A0A9P8TCX7"/>
<name>A0A9P8TCX7_WICPI</name>
<reference evidence="1" key="1">
    <citation type="journal article" date="2021" name="Open Biol.">
        <title>Shared evolutionary footprints suggest mitochondrial oxidative damage underlies multiple complex I losses in fungi.</title>
        <authorList>
            <person name="Schikora-Tamarit M.A."/>
            <person name="Marcet-Houben M."/>
            <person name="Nosek J."/>
            <person name="Gabaldon T."/>
        </authorList>
    </citation>
    <scope>NUCLEOTIDE SEQUENCE</scope>
    <source>
        <strain evidence="1">CBS2887</strain>
    </source>
</reference>
<reference evidence="1" key="2">
    <citation type="submission" date="2021-01" db="EMBL/GenBank/DDBJ databases">
        <authorList>
            <person name="Schikora-Tamarit M.A."/>
        </authorList>
    </citation>
    <scope>NUCLEOTIDE SEQUENCE</scope>
    <source>
        <strain evidence="1">CBS2887</strain>
    </source>
</reference>
<proteinExistence type="predicted"/>